<organism evidence="2 3">
    <name type="scientific">Lentinus tigrinus ALCF2SS1-6</name>
    <dbReference type="NCBI Taxonomy" id="1328759"/>
    <lineage>
        <taxon>Eukaryota</taxon>
        <taxon>Fungi</taxon>
        <taxon>Dikarya</taxon>
        <taxon>Basidiomycota</taxon>
        <taxon>Agaricomycotina</taxon>
        <taxon>Agaricomycetes</taxon>
        <taxon>Polyporales</taxon>
        <taxon>Polyporaceae</taxon>
        <taxon>Lentinus</taxon>
    </lineage>
</organism>
<dbReference type="Proteomes" id="UP000313359">
    <property type="component" value="Unassembled WGS sequence"/>
</dbReference>
<dbReference type="SUPFAM" id="SSF81383">
    <property type="entry name" value="F-box domain"/>
    <property type="match status" value="1"/>
</dbReference>
<gene>
    <name evidence="2" type="ORF">L227DRAFT_603106</name>
</gene>
<accession>A0A5C2RZ03</accession>
<dbReference type="InterPro" id="IPR036047">
    <property type="entry name" value="F-box-like_dom_sf"/>
</dbReference>
<protein>
    <recommendedName>
        <fullName evidence="1">F-box domain-containing protein</fullName>
    </recommendedName>
</protein>
<name>A0A5C2RZ03_9APHY</name>
<keyword evidence="3" id="KW-1185">Reference proteome</keyword>
<dbReference type="EMBL" id="ML122289">
    <property type="protein sequence ID" value="RPD56287.1"/>
    <property type="molecule type" value="Genomic_DNA"/>
</dbReference>
<dbReference type="OrthoDB" id="2754196at2759"/>
<reference evidence="2" key="1">
    <citation type="journal article" date="2018" name="Genome Biol. Evol.">
        <title>Genomics and development of Lentinus tigrinus, a white-rot wood-decaying mushroom with dimorphic fruiting bodies.</title>
        <authorList>
            <person name="Wu B."/>
            <person name="Xu Z."/>
            <person name="Knudson A."/>
            <person name="Carlson A."/>
            <person name="Chen N."/>
            <person name="Kovaka S."/>
            <person name="LaButti K."/>
            <person name="Lipzen A."/>
            <person name="Pennachio C."/>
            <person name="Riley R."/>
            <person name="Schakwitz W."/>
            <person name="Umezawa K."/>
            <person name="Ohm R.A."/>
            <person name="Grigoriev I.V."/>
            <person name="Nagy L.G."/>
            <person name="Gibbons J."/>
            <person name="Hibbett D."/>
        </authorList>
    </citation>
    <scope>NUCLEOTIDE SEQUENCE [LARGE SCALE GENOMIC DNA]</scope>
    <source>
        <strain evidence="2">ALCF2SS1-6</strain>
    </source>
</reference>
<feature type="domain" description="F-box" evidence="1">
    <location>
        <begin position="62"/>
        <end position="123"/>
    </location>
</feature>
<dbReference type="InterPro" id="IPR032675">
    <property type="entry name" value="LRR_dom_sf"/>
</dbReference>
<evidence type="ECO:0000259" key="1">
    <source>
        <dbReference type="Pfam" id="PF12937"/>
    </source>
</evidence>
<dbReference type="STRING" id="1328759.A0A5C2RZ03"/>
<proteinExistence type="predicted"/>
<dbReference type="Gene3D" id="1.20.1280.50">
    <property type="match status" value="1"/>
</dbReference>
<evidence type="ECO:0000313" key="3">
    <source>
        <dbReference type="Proteomes" id="UP000313359"/>
    </source>
</evidence>
<evidence type="ECO:0000313" key="2">
    <source>
        <dbReference type="EMBL" id="RPD56287.1"/>
    </source>
</evidence>
<sequence length="586" mass="65613">MSQAGIDVTDGEDDLRHCEELASQLISVLDRMNSSKVPLAESVVLRVVLHARALINASTPVARLPPELLAYIFIYAALEDERVKLHKDTFPRFESPSRLAISHVCHTWREIALATPSLWAQIDNYWTTPREEYIARSRGAGITLRVHGCYQGSTKSCIEPISGRLRRLDIIDVRRHSIDALRELEMPALECLTADGRKIWDATLFRGQKTGLRALALHGLLVDRLPANQFPKLTHLHLSLHLKLEEESGSSLLSLLANTPALQYLYFDDTDGLYGRDGGVVSYPESGIPVHDLVLLPSLRGLIMNNLHLTRALVLLEHLSMPQKPLIRLVSVVRSSAPAIPNIRRLLPGNATSMQLVTRTTPDHERFQIVAHPADGNAGLWFSVRGGGATVHQWPRMVHTMLPLSTLRCLTIAARDPALVPNILPHLPSLNTLRIMIGYDVSGDDQPAQLSEGLCTALAQSSPLVCRSLRTLGLQFDDDAHDDPSVFSPLSLIDMATTRAQLNCRLHRVVIQWSRYSWHDDAETRQRFTDAFKPLAEVVDEVVLVGDEDAESLDMMSVRPQWTMPDAERYWSLREFRESLPDRLDI</sequence>
<dbReference type="Pfam" id="PF12937">
    <property type="entry name" value="F-box-like"/>
    <property type="match status" value="1"/>
</dbReference>
<dbReference type="InterPro" id="IPR001810">
    <property type="entry name" value="F-box_dom"/>
</dbReference>
<dbReference type="Gene3D" id="3.80.10.10">
    <property type="entry name" value="Ribonuclease Inhibitor"/>
    <property type="match status" value="1"/>
</dbReference>
<dbReference type="SUPFAM" id="SSF52047">
    <property type="entry name" value="RNI-like"/>
    <property type="match status" value="1"/>
</dbReference>
<dbReference type="AlphaFoldDB" id="A0A5C2RZ03"/>